<dbReference type="RefSeq" id="WP_138319773.1">
    <property type="nucleotide sequence ID" value="NZ_VCBC01000008.1"/>
</dbReference>
<dbReference type="Proteomes" id="UP000307790">
    <property type="component" value="Unassembled WGS sequence"/>
</dbReference>
<reference evidence="2 3" key="1">
    <citation type="submission" date="2019-05" db="EMBL/GenBank/DDBJ databases">
        <title>Genome sequences of Thalassotalea litorea 1K03283.</title>
        <authorList>
            <person name="Zhang D."/>
        </authorList>
    </citation>
    <scope>NUCLEOTIDE SEQUENCE [LARGE SCALE GENOMIC DNA]</scope>
    <source>
        <strain evidence="2 3">MCCC 1K03283</strain>
    </source>
</reference>
<gene>
    <name evidence="2" type="ORF">FE810_09255</name>
</gene>
<dbReference type="InterPro" id="IPR026950">
    <property type="entry name" value="Caps_assemb_Wzi"/>
</dbReference>
<dbReference type="EMBL" id="VCBC01000008">
    <property type="protein sequence ID" value="TLU65103.1"/>
    <property type="molecule type" value="Genomic_DNA"/>
</dbReference>
<name>A0A5R9IKV9_9GAMM</name>
<feature type="chain" id="PRO_5024414946" evidence="1">
    <location>
        <begin position="26"/>
        <end position="523"/>
    </location>
</feature>
<protein>
    <submittedName>
        <fullName evidence="2">Capsule assembly Wzi family protein</fullName>
    </submittedName>
</protein>
<evidence type="ECO:0000313" key="2">
    <source>
        <dbReference type="EMBL" id="TLU65103.1"/>
    </source>
</evidence>
<dbReference type="Gene3D" id="2.40.160.130">
    <property type="entry name" value="Capsule assembly protein Wzi"/>
    <property type="match status" value="1"/>
</dbReference>
<proteinExistence type="predicted"/>
<dbReference type="Pfam" id="PF14052">
    <property type="entry name" value="Caps_assemb_Wzi"/>
    <property type="match status" value="1"/>
</dbReference>
<keyword evidence="1" id="KW-0732">Signal</keyword>
<sequence length="523" mass="59318">MKRSFKAISAVFAVFSLSICHFASAFDGEFRAPWVDTDDLGLRTGIQRLNDSGIINIPVTTYPLLWQDIDRAMESINESDITGADRLAFEYINAKKKLAKEQVGYVQIFTQSDNRRFSSFGESFRDTSFIKSSLNWSNSYVAVNVSPSVHFEDDGDILHLDDSYISGFLGNWVFTLGKQNKWFGPGWDTSLAPTNNARPIPTVSLTRKTSIPLKVPFTESYGIPWSLTTGIGLLEEDRHIPDALIWTFRFNFKLTQSFELGVTRLIQWGGEGRPQDIHTFWEALKGNDNCGAIGPSKDECLNGKEPGNQMAGYDLRYNLHSTFSIPFSLYMQMIAEDGDSKGGLSIFGEEQYQYGVDLALTFDERPLNLFLEYTDTFADCTDGSNVGDGSGIGFGDCYYEHSTYQTGMRYKRRTIGSIYENDAKTWVLGGVWTPDNKSNLSVKLKKLKLNSDNSDRYPDNLNLGNTLTKNKQDLWIFSMSYHSRWRHFEYQFGGNFNRLEEVVANEKQDALGIQFYFSGKYLF</sequence>
<evidence type="ECO:0000256" key="1">
    <source>
        <dbReference type="SAM" id="SignalP"/>
    </source>
</evidence>
<comment type="caution">
    <text evidence="2">The sequence shown here is derived from an EMBL/GenBank/DDBJ whole genome shotgun (WGS) entry which is preliminary data.</text>
</comment>
<dbReference type="AlphaFoldDB" id="A0A5R9IKV9"/>
<dbReference type="InterPro" id="IPR038636">
    <property type="entry name" value="Wzi_sf"/>
</dbReference>
<evidence type="ECO:0000313" key="3">
    <source>
        <dbReference type="Proteomes" id="UP000307790"/>
    </source>
</evidence>
<accession>A0A5R9IKV9</accession>
<feature type="signal peptide" evidence="1">
    <location>
        <begin position="1"/>
        <end position="25"/>
    </location>
</feature>
<organism evidence="2 3">
    <name type="scientific">Thalassotalea litorea</name>
    <dbReference type="NCBI Taxonomy" id="2020715"/>
    <lineage>
        <taxon>Bacteria</taxon>
        <taxon>Pseudomonadati</taxon>
        <taxon>Pseudomonadota</taxon>
        <taxon>Gammaproteobacteria</taxon>
        <taxon>Alteromonadales</taxon>
        <taxon>Colwelliaceae</taxon>
        <taxon>Thalassotalea</taxon>
    </lineage>
</organism>
<keyword evidence="3" id="KW-1185">Reference proteome</keyword>
<dbReference type="OrthoDB" id="101884at2"/>